<accession>A0A7H9ANP2</accession>
<dbReference type="AlphaFoldDB" id="A0A7H9ANP2"/>
<dbReference type="InterPro" id="IPR004710">
    <property type="entry name" value="Bilac:Na_transpt"/>
</dbReference>
<evidence type="ECO:0000256" key="1">
    <source>
        <dbReference type="ARBA" id="ARBA00004141"/>
    </source>
</evidence>
<dbReference type="EMBL" id="CP058595">
    <property type="protein sequence ID" value="QLG45056.1"/>
    <property type="molecule type" value="Genomic_DNA"/>
</dbReference>
<evidence type="ECO:0000256" key="4">
    <source>
        <dbReference type="ARBA" id="ARBA00023136"/>
    </source>
</evidence>
<feature type="transmembrane region" description="Helical" evidence="5">
    <location>
        <begin position="100"/>
        <end position="122"/>
    </location>
</feature>
<sequence length="298" mass="32004">MTEFLSAYIPTILQILLFLVMFGMGMTLTIPDFTRVGVAPKAVFTGLVNQIILVPLIAYVIVLFIPMEPMMAMGLMVCACSPGGAVSNLFSYLSKGDTALSITLTAISSIVTIFTIPLIINFSLDAILGTVSKSIQLPLGKTIFNIFKLTALPVFLGMFINYKFPATAKKSKPAIKWGSITVIVLALIFMILKLEEIGDSWSLLKATFLSVILLNLGTLAIGFFSAKSLKLSTKQSATISIESGMQNNVLGMTLAMSPGLLNSPEMAATPGVYGVVMSIFAIGVIYIYRGMIVKDEKA</sequence>
<name>A0A7H9ANP2_9FLAO</name>
<dbReference type="KEGG" id="cagg:HYG79_06730"/>
<gene>
    <name evidence="6" type="ORF">HYG79_06730</name>
</gene>
<evidence type="ECO:0000313" key="7">
    <source>
        <dbReference type="Proteomes" id="UP000509302"/>
    </source>
</evidence>
<feature type="transmembrane region" description="Helical" evidence="5">
    <location>
        <begin position="174"/>
        <end position="192"/>
    </location>
</feature>
<keyword evidence="3 5" id="KW-1133">Transmembrane helix</keyword>
<proteinExistence type="predicted"/>
<evidence type="ECO:0000256" key="3">
    <source>
        <dbReference type="ARBA" id="ARBA00022989"/>
    </source>
</evidence>
<feature type="transmembrane region" description="Helical" evidence="5">
    <location>
        <begin position="142"/>
        <end position="162"/>
    </location>
</feature>
<comment type="subcellular location">
    <subcellularLocation>
        <location evidence="1">Membrane</location>
        <topology evidence="1">Multi-pass membrane protein</topology>
    </subcellularLocation>
</comment>
<dbReference type="InterPro" id="IPR038770">
    <property type="entry name" value="Na+/solute_symporter_sf"/>
</dbReference>
<organism evidence="6 7">
    <name type="scientific">Costertonia aggregata</name>
    <dbReference type="NCBI Taxonomy" id="343403"/>
    <lineage>
        <taxon>Bacteria</taxon>
        <taxon>Pseudomonadati</taxon>
        <taxon>Bacteroidota</taxon>
        <taxon>Flavobacteriia</taxon>
        <taxon>Flavobacteriales</taxon>
        <taxon>Flavobacteriaceae</taxon>
        <taxon>Costertonia</taxon>
    </lineage>
</organism>
<evidence type="ECO:0000256" key="5">
    <source>
        <dbReference type="SAM" id="Phobius"/>
    </source>
</evidence>
<dbReference type="Proteomes" id="UP000509302">
    <property type="component" value="Chromosome"/>
</dbReference>
<dbReference type="PANTHER" id="PTHR10361">
    <property type="entry name" value="SODIUM-BILE ACID COTRANSPORTER"/>
    <property type="match status" value="1"/>
</dbReference>
<feature type="transmembrane region" description="Helical" evidence="5">
    <location>
        <begin position="267"/>
        <end position="288"/>
    </location>
</feature>
<dbReference type="RefSeq" id="WP_179241346.1">
    <property type="nucleotide sequence ID" value="NZ_CP058595.1"/>
</dbReference>
<dbReference type="GO" id="GO:0016020">
    <property type="term" value="C:membrane"/>
    <property type="evidence" value="ECO:0007669"/>
    <property type="project" value="UniProtKB-SubCell"/>
</dbReference>
<reference evidence="6 7" key="1">
    <citation type="journal article" date="2006" name="Int. J. Syst. Evol. Microbiol.">
        <title>Costertonia aggregata gen. nov., sp. nov., a mesophilic marine bacterium of the family Flavobacteriaceae, isolated from a mature biofilm.</title>
        <authorList>
            <person name="Kwon K.K."/>
            <person name="Lee Y.K."/>
            <person name="Lee H.K."/>
        </authorList>
    </citation>
    <scope>NUCLEOTIDE SEQUENCE [LARGE SCALE GENOMIC DNA]</scope>
    <source>
        <strain evidence="6 7">KCCM 42265</strain>
    </source>
</reference>
<dbReference type="Gene3D" id="1.20.1530.20">
    <property type="match status" value="1"/>
</dbReference>
<protein>
    <submittedName>
        <fullName evidence="6">Bile acid:sodium symporter family protein</fullName>
    </submittedName>
</protein>
<dbReference type="InterPro" id="IPR002657">
    <property type="entry name" value="BilAc:Na_symport/Acr3"/>
</dbReference>
<feature type="transmembrane region" description="Helical" evidence="5">
    <location>
        <begin position="204"/>
        <end position="224"/>
    </location>
</feature>
<keyword evidence="2 5" id="KW-0812">Transmembrane</keyword>
<keyword evidence="4 5" id="KW-0472">Membrane</keyword>
<feature type="transmembrane region" description="Helical" evidence="5">
    <location>
        <begin position="71"/>
        <end position="93"/>
    </location>
</feature>
<keyword evidence="7" id="KW-1185">Reference proteome</keyword>
<evidence type="ECO:0000256" key="2">
    <source>
        <dbReference type="ARBA" id="ARBA00022692"/>
    </source>
</evidence>
<dbReference type="Pfam" id="PF01758">
    <property type="entry name" value="SBF"/>
    <property type="match status" value="1"/>
</dbReference>
<evidence type="ECO:0000313" key="6">
    <source>
        <dbReference type="EMBL" id="QLG45056.1"/>
    </source>
</evidence>
<feature type="transmembrane region" description="Helical" evidence="5">
    <location>
        <begin position="12"/>
        <end position="30"/>
    </location>
</feature>
<dbReference type="PANTHER" id="PTHR10361:SF24">
    <property type="entry name" value="P3 PROTEIN"/>
    <property type="match status" value="1"/>
</dbReference>
<feature type="transmembrane region" description="Helical" evidence="5">
    <location>
        <begin position="42"/>
        <end position="65"/>
    </location>
</feature>